<reference evidence="2 3" key="1">
    <citation type="journal article" date="2020" name="Genomics">
        <title>Complete, high-quality genomes from long-read metagenomic sequencing of two wolf lichen thalli reveals enigmatic genome architecture.</title>
        <authorList>
            <person name="McKenzie S.K."/>
            <person name="Walston R.F."/>
            <person name="Allen J.L."/>
        </authorList>
    </citation>
    <scope>NUCLEOTIDE SEQUENCE [LARGE SCALE GENOMIC DNA]</scope>
    <source>
        <strain evidence="2">WasteWater1</strain>
    </source>
</reference>
<sequence>MVYDTIDSYRLNQSIVEGYLRRVFGNYKFYVEVLDCKTFIKRESPQTVMRLEALQDESLKNRKLLRCEFETTDAQCGRGDKAQEAGGRKQEAGNRQPSYLGANGSAV</sequence>
<accession>A0A8H6FFW8</accession>
<evidence type="ECO:0000256" key="1">
    <source>
        <dbReference type="SAM" id="MobiDB-lite"/>
    </source>
</evidence>
<evidence type="ECO:0000313" key="2">
    <source>
        <dbReference type="EMBL" id="KAF6226369.1"/>
    </source>
</evidence>
<name>A0A8H6FFW8_9LECA</name>
<proteinExistence type="predicted"/>
<keyword evidence="3" id="KW-1185">Reference proteome</keyword>
<feature type="compositionally biased region" description="Basic and acidic residues" evidence="1">
    <location>
        <begin position="78"/>
        <end position="92"/>
    </location>
</feature>
<organism evidence="2 3">
    <name type="scientific">Letharia lupina</name>
    <dbReference type="NCBI Taxonomy" id="560253"/>
    <lineage>
        <taxon>Eukaryota</taxon>
        <taxon>Fungi</taxon>
        <taxon>Dikarya</taxon>
        <taxon>Ascomycota</taxon>
        <taxon>Pezizomycotina</taxon>
        <taxon>Lecanoromycetes</taxon>
        <taxon>OSLEUM clade</taxon>
        <taxon>Lecanoromycetidae</taxon>
        <taxon>Lecanorales</taxon>
        <taxon>Lecanorineae</taxon>
        <taxon>Parmeliaceae</taxon>
        <taxon>Letharia</taxon>
    </lineage>
</organism>
<dbReference type="RefSeq" id="XP_037154922.1">
    <property type="nucleotide sequence ID" value="XM_037300096.1"/>
</dbReference>
<feature type="region of interest" description="Disordered" evidence="1">
    <location>
        <begin position="75"/>
        <end position="107"/>
    </location>
</feature>
<dbReference type="EMBL" id="JACCJB010000006">
    <property type="protein sequence ID" value="KAF6226369.1"/>
    <property type="molecule type" value="Genomic_DNA"/>
</dbReference>
<dbReference type="Proteomes" id="UP000593566">
    <property type="component" value="Unassembled WGS sequence"/>
</dbReference>
<comment type="caution">
    <text evidence="2">The sequence shown here is derived from an EMBL/GenBank/DDBJ whole genome shotgun (WGS) entry which is preliminary data.</text>
</comment>
<dbReference type="AlphaFoldDB" id="A0A8H6FFW8"/>
<dbReference type="GeneID" id="59337630"/>
<protein>
    <submittedName>
        <fullName evidence="2">Uncharacterized protein</fullName>
    </submittedName>
</protein>
<gene>
    <name evidence="2" type="ORF">HO133_009235</name>
</gene>
<evidence type="ECO:0000313" key="3">
    <source>
        <dbReference type="Proteomes" id="UP000593566"/>
    </source>
</evidence>